<proteinExistence type="predicted"/>
<dbReference type="InParanoid" id="L5KT39"/>
<dbReference type="Proteomes" id="UP000010552">
    <property type="component" value="Unassembled WGS sequence"/>
</dbReference>
<name>L5KT39_PTEAL</name>
<sequence>MIQLLVLKAKEVEEGLGSDEGLAIMRVLGVAVCHSVWEEAEALGFCLHISVQLVDLSCPVASGPPRKQHTGISPRTIFNQGDHKHHILSSE</sequence>
<protein>
    <submittedName>
        <fullName evidence="1">Uncharacterized protein</fullName>
    </submittedName>
</protein>
<organism evidence="1 2">
    <name type="scientific">Pteropus alecto</name>
    <name type="common">Black flying fox</name>
    <dbReference type="NCBI Taxonomy" id="9402"/>
    <lineage>
        <taxon>Eukaryota</taxon>
        <taxon>Metazoa</taxon>
        <taxon>Chordata</taxon>
        <taxon>Craniata</taxon>
        <taxon>Vertebrata</taxon>
        <taxon>Euteleostomi</taxon>
        <taxon>Mammalia</taxon>
        <taxon>Eutheria</taxon>
        <taxon>Laurasiatheria</taxon>
        <taxon>Chiroptera</taxon>
        <taxon>Yinpterochiroptera</taxon>
        <taxon>Pteropodoidea</taxon>
        <taxon>Pteropodidae</taxon>
        <taxon>Pteropodinae</taxon>
        <taxon>Pteropus</taxon>
    </lineage>
</organism>
<reference evidence="2" key="1">
    <citation type="journal article" date="2013" name="Science">
        <title>Comparative analysis of bat genomes provides insight into the evolution of flight and immunity.</title>
        <authorList>
            <person name="Zhang G."/>
            <person name="Cowled C."/>
            <person name="Shi Z."/>
            <person name="Huang Z."/>
            <person name="Bishop-Lilly K.A."/>
            <person name="Fang X."/>
            <person name="Wynne J.W."/>
            <person name="Xiong Z."/>
            <person name="Baker M.L."/>
            <person name="Zhao W."/>
            <person name="Tachedjian M."/>
            <person name="Zhu Y."/>
            <person name="Zhou P."/>
            <person name="Jiang X."/>
            <person name="Ng J."/>
            <person name="Yang L."/>
            <person name="Wu L."/>
            <person name="Xiao J."/>
            <person name="Feng Y."/>
            <person name="Chen Y."/>
            <person name="Sun X."/>
            <person name="Zhang Y."/>
            <person name="Marsh G.A."/>
            <person name="Crameri G."/>
            <person name="Broder C.C."/>
            <person name="Frey K.G."/>
            <person name="Wang L.F."/>
            <person name="Wang J."/>
        </authorList>
    </citation>
    <scope>NUCLEOTIDE SEQUENCE [LARGE SCALE GENOMIC DNA]</scope>
</reference>
<accession>L5KT39</accession>
<evidence type="ECO:0000313" key="1">
    <source>
        <dbReference type="EMBL" id="ELK14587.1"/>
    </source>
</evidence>
<dbReference type="EMBL" id="KB030572">
    <property type="protein sequence ID" value="ELK14587.1"/>
    <property type="molecule type" value="Genomic_DNA"/>
</dbReference>
<gene>
    <name evidence="1" type="ORF">PAL_GLEAN10016323</name>
</gene>
<dbReference type="AlphaFoldDB" id="L5KT39"/>
<keyword evidence="2" id="KW-1185">Reference proteome</keyword>
<evidence type="ECO:0000313" key="2">
    <source>
        <dbReference type="Proteomes" id="UP000010552"/>
    </source>
</evidence>